<dbReference type="InterPro" id="IPR036514">
    <property type="entry name" value="SGNH_hydro_sf"/>
</dbReference>
<evidence type="ECO:0000313" key="3">
    <source>
        <dbReference type="Proteomes" id="UP001050691"/>
    </source>
</evidence>
<sequence length="260" mass="28955">MSETVQDGILLFGDSITQGSWQPNGLAQKLAYVYARKLDVINRGLSGYNSEWGLSVFKQILSPHNASYISHLPKIRLLTLWFGANDACIPPSPQHVPLSRFESNIRELITIITTPSSAYYSPVTKIILITPPPVNTYQRGAELAARDPPVALDRTFETTKSYAEKVGEIGKSLNIPVLDVWNALYDAAGHDEKALSQFMDDGLHLNGEGYEIAYNLLIETIKTHFSQLHYDNIPMVFPPWAEIDWANPGPLTARKFAPDT</sequence>
<dbReference type="Proteomes" id="UP001050691">
    <property type="component" value="Unassembled WGS sequence"/>
</dbReference>
<organism evidence="2 3">
    <name type="scientific">Clathrus columnatus</name>
    <dbReference type="NCBI Taxonomy" id="1419009"/>
    <lineage>
        <taxon>Eukaryota</taxon>
        <taxon>Fungi</taxon>
        <taxon>Dikarya</taxon>
        <taxon>Basidiomycota</taxon>
        <taxon>Agaricomycotina</taxon>
        <taxon>Agaricomycetes</taxon>
        <taxon>Phallomycetidae</taxon>
        <taxon>Phallales</taxon>
        <taxon>Clathraceae</taxon>
        <taxon>Clathrus</taxon>
    </lineage>
</organism>
<proteinExistence type="predicted"/>
<dbReference type="SUPFAM" id="SSF52266">
    <property type="entry name" value="SGNH hydrolase"/>
    <property type="match status" value="1"/>
</dbReference>
<comment type="caution">
    <text evidence="2">The sequence shown here is derived from an EMBL/GenBank/DDBJ whole genome shotgun (WGS) entry which is preliminary data.</text>
</comment>
<accession>A0AAV5AER8</accession>
<reference evidence="2" key="1">
    <citation type="submission" date="2021-10" db="EMBL/GenBank/DDBJ databases">
        <title>De novo Genome Assembly of Clathrus columnatus (Basidiomycota, Fungi) Using Illumina and Nanopore Sequence Data.</title>
        <authorList>
            <person name="Ogiso-Tanaka E."/>
            <person name="Itagaki H."/>
            <person name="Hosoya T."/>
            <person name="Hosaka K."/>
        </authorList>
    </citation>
    <scope>NUCLEOTIDE SEQUENCE</scope>
    <source>
        <strain evidence="2">MO-923</strain>
    </source>
</reference>
<dbReference type="CDD" id="cd01838">
    <property type="entry name" value="Isoamyl_acetate_hydrolase_like"/>
    <property type="match status" value="1"/>
</dbReference>
<dbReference type="InterPro" id="IPR045136">
    <property type="entry name" value="Iah1-like"/>
</dbReference>
<dbReference type="InterPro" id="IPR013830">
    <property type="entry name" value="SGNH_hydro"/>
</dbReference>
<dbReference type="PANTHER" id="PTHR14209">
    <property type="entry name" value="ISOAMYL ACETATE-HYDROLYZING ESTERASE 1"/>
    <property type="match status" value="1"/>
</dbReference>
<feature type="domain" description="SGNH hydrolase-type esterase" evidence="1">
    <location>
        <begin position="11"/>
        <end position="212"/>
    </location>
</feature>
<evidence type="ECO:0000259" key="1">
    <source>
        <dbReference type="Pfam" id="PF13472"/>
    </source>
</evidence>
<dbReference type="PANTHER" id="PTHR14209:SF19">
    <property type="entry name" value="ISOAMYL ACETATE-HYDROLYZING ESTERASE 1 HOMOLOG"/>
    <property type="match status" value="1"/>
</dbReference>
<gene>
    <name evidence="2" type="ORF">Clacol_006473</name>
</gene>
<dbReference type="EMBL" id="BPWL01000007">
    <property type="protein sequence ID" value="GJJ12232.1"/>
    <property type="molecule type" value="Genomic_DNA"/>
</dbReference>
<dbReference type="Gene3D" id="3.40.50.1110">
    <property type="entry name" value="SGNH hydrolase"/>
    <property type="match status" value="1"/>
</dbReference>
<keyword evidence="3" id="KW-1185">Reference proteome</keyword>
<name>A0AAV5AER8_9AGAM</name>
<evidence type="ECO:0000313" key="2">
    <source>
        <dbReference type="EMBL" id="GJJ12232.1"/>
    </source>
</evidence>
<dbReference type="Pfam" id="PF13472">
    <property type="entry name" value="Lipase_GDSL_2"/>
    <property type="match status" value="1"/>
</dbReference>
<protein>
    <recommendedName>
        <fullName evidence="1">SGNH hydrolase-type esterase domain-containing protein</fullName>
    </recommendedName>
</protein>
<dbReference type="AlphaFoldDB" id="A0AAV5AER8"/>